<dbReference type="InterPro" id="IPR011049">
    <property type="entry name" value="Serralysin-like_metalloprot_C"/>
</dbReference>
<dbReference type="GO" id="GO:0005576">
    <property type="term" value="C:extracellular region"/>
    <property type="evidence" value="ECO:0007669"/>
    <property type="project" value="UniProtKB-SubCell"/>
</dbReference>
<comment type="subcellular location">
    <subcellularLocation>
        <location evidence="1">Secreted</location>
    </subcellularLocation>
</comment>
<dbReference type="Gene3D" id="2.150.10.10">
    <property type="entry name" value="Serralysin-like metalloprotease, C-terminal"/>
    <property type="match status" value="2"/>
</dbReference>
<keyword evidence="2" id="KW-0964">Secreted</keyword>
<feature type="compositionally biased region" description="Basic and acidic residues" evidence="3">
    <location>
        <begin position="54"/>
        <end position="69"/>
    </location>
</feature>
<gene>
    <name evidence="4" type="ORF">DRV85_06615</name>
</gene>
<proteinExistence type="predicted"/>
<dbReference type="InterPro" id="IPR018511">
    <property type="entry name" value="Hemolysin-typ_Ca-bd_CS"/>
</dbReference>
<evidence type="ECO:0000256" key="2">
    <source>
        <dbReference type="ARBA" id="ARBA00022525"/>
    </source>
</evidence>
<sequence length="165" mass="16506">SDDTVAGGTGADAIGGGLGRDVIDAGDGDDSVGGGEGDDVIAGGEGHDFLAGGGRDDSIDGGDGDDRINGGEGDDTLTGGEGADEFVYNFFQDVGDDVITDFEDGVDSFVMRGVENAPGSGLEGYIDALNITDTAQGVLMNHQGHSILLEGVAAAELGLEDFTFL</sequence>
<feature type="compositionally biased region" description="Gly residues" evidence="3">
    <location>
        <begin position="7"/>
        <end position="19"/>
    </location>
</feature>
<dbReference type="Proteomes" id="UP000253370">
    <property type="component" value="Unassembled WGS sequence"/>
</dbReference>
<dbReference type="Pfam" id="PF00353">
    <property type="entry name" value="HemolysinCabind"/>
    <property type="match status" value="2"/>
</dbReference>
<dbReference type="AlphaFoldDB" id="A0A365U8P5"/>
<feature type="region of interest" description="Disordered" evidence="3">
    <location>
        <begin position="1"/>
        <end position="81"/>
    </location>
</feature>
<evidence type="ECO:0000256" key="3">
    <source>
        <dbReference type="SAM" id="MobiDB-lite"/>
    </source>
</evidence>
<comment type="caution">
    <text evidence="4">The sequence shown here is derived from an EMBL/GenBank/DDBJ whole genome shotgun (WGS) entry which is preliminary data.</text>
</comment>
<dbReference type="PROSITE" id="PS00330">
    <property type="entry name" value="HEMOLYSIN_CALCIUM"/>
    <property type="match status" value="2"/>
</dbReference>
<protein>
    <submittedName>
        <fullName evidence="4">Calcium-binding protein</fullName>
    </submittedName>
</protein>
<reference evidence="4 5" key="1">
    <citation type="submission" date="2018-07" db="EMBL/GenBank/DDBJ databases">
        <title>Rhodosalinus sp. strain E84T genomic sequence and assembly.</title>
        <authorList>
            <person name="Liu Z.-W."/>
            <person name="Lu D.-C."/>
        </authorList>
    </citation>
    <scope>NUCLEOTIDE SEQUENCE [LARGE SCALE GENOMIC DNA]</scope>
    <source>
        <strain evidence="4 5">E84</strain>
    </source>
</reference>
<name>A0A365U8P5_9RHOB</name>
<dbReference type="PRINTS" id="PR00313">
    <property type="entry name" value="CABNDNGRPT"/>
</dbReference>
<dbReference type="PANTHER" id="PTHR38340">
    <property type="entry name" value="S-LAYER PROTEIN"/>
    <property type="match status" value="1"/>
</dbReference>
<evidence type="ECO:0000313" key="4">
    <source>
        <dbReference type="EMBL" id="RBI85410.1"/>
    </source>
</evidence>
<accession>A0A365U8P5</accession>
<evidence type="ECO:0000313" key="5">
    <source>
        <dbReference type="Proteomes" id="UP000253370"/>
    </source>
</evidence>
<keyword evidence="5" id="KW-1185">Reference proteome</keyword>
<dbReference type="EMBL" id="QNTQ01000006">
    <property type="protein sequence ID" value="RBI85410.1"/>
    <property type="molecule type" value="Genomic_DNA"/>
</dbReference>
<evidence type="ECO:0000256" key="1">
    <source>
        <dbReference type="ARBA" id="ARBA00004613"/>
    </source>
</evidence>
<dbReference type="InterPro" id="IPR001343">
    <property type="entry name" value="Hemolysn_Ca-bd"/>
</dbReference>
<dbReference type="InterPro" id="IPR050557">
    <property type="entry name" value="RTX_toxin/Mannuronan_C5-epim"/>
</dbReference>
<dbReference type="PANTHER" id="PTHR38340:SF1">
    <property type="entry name" value="S-LAYER PROTEIN"/>
    <property type="match status" value="1"/>
</dbReference>
<dbReference type="GO" id="GO:0005509">
    <property type="term" value="F:calcium ion binding"/>
    <property type="evidence" value="ECO:0007669"/>
    <property type="project" value="InterPro"/>
</dbReference>
<feature type="non-terminal residue" evidence="4">
    <location>
        <position position="1"/>
    </location>
</feature>
<organism evidence="4 5">
    <name type="scientific">Rhodosalinus halophilus</name>
    <dbReference type="NCBI Taxonomy" id="2259333"/>
    <lineage>
        <taxon>Bacteria</taxon>
        <taxon>Pseudomonadati</taxon>
        <taxon>Pseudomonadota</taxon>
        <taxon>Alphaproteobacteria</taxon>
        <taxon>Rhodobacterales</taxon>
        <taxon>Paracoccaceae</taxon>
        <taxon>Rhodosalinus</taxon>
    </lineage>
</organism>
<dbReference type="SUPFAM" id="SSF51120">
    <property type="entry name" value="beta-Roll"/>
    <property type="match status" value="1"/>
</dbReference>